<sequence>MRPHRWAAAAEPRDLGAVVHGPVVLARATGVVAGLRCVFAHADGLSLPFVLRAEGVQAEAAARQSFSGHVPLDEFGPGTWSEPVVAIGVDGDEGLADPSQSSGSGGEDAFDLDATYWVDRLPTDGRLTVTVSWPQAGLPLTRTELELAAWTPQDVLPLL</sequence>
<proteinExistence type="predicted"/>
<evidence type="ECO:0000313" key="2">
    <source>
        <dbReference type="Proteomes" id="UP000521922"/>
    </source>
</evidence>
<accession>A0A7Y9J1U1</accession>
<dbReference type="RefSeq" id="WP_179753268.1">
    <property type="nucleotide sequence ID" value="NZ_BAAAGN010000010.1"/>
</dbReference>
<dbReference type="Proteomes" id="UP000521922">
    <property type="component" value="Unassembled WGS sequence"/>
</dbReference>
<protein>
    <submittedName>
        <fullName evidence="1">Uncharacterized protein</fullName>
    </submittedName>
</protein>
<reference evidence="1 2" key="1">
    <citation type="submission" date="2020-07" db="EMBL/GenBank/DDBJ databases">
        <title>Sequencing the genomes of 1000 actinobacteria strains.</title>
        <authorList>
            <person name="Klenk H.-P."/>
        </authorList>
    </citation>
    <scope>NUCLEOTIDE SEQUENCE [LARGE SCALE GENOMIC DNA]</scope>
    <source>
        <strain evidence="1 2">DSM 7487</strain>
    </source>
</reference>
<comment type="caution">
    <text evidence="1">The sequence shown here is derived from an EMBL/GenBank/DDBJ whole genome shotgun (WGS) entry which is preliminary data.</text>
</comment>
<organism evidence="1 2">
    <name type="scientific">Kineococcus aurantiacus</name>
    <dbReference type="NCBI Taxonomy" id="37633"/>
    <lineage>
        <taxon>Bacteria</taxon>
        <taxon>Bacillati</taxon>
        <taxon>Actinomycetota</taxon>
        <taxon>Actinomycetes</taxon>
        <taxon>Kineosporiales</taxon>
        <taxon>Kineosporiaceae</taxon>
        <taxon>Kineococcus</taxon>
    </lineage>
</organism>
<keyword evidence="2" id="KW-1185">Reference proteome</keyword>
<name>A0A7Y9J1U1_9ACTN</name>
<dbReference type="AlphaFoldDB" id="A0A7Y9J1U1"/>
<dbReference type="EMBL" id="JACCBB010000001">
    <property type="protein sequence ID" value="NYD23496.1"/>
    <property type="molecule type" value="Genomic_DNA"/>
</dbReference>
<evidence type="ECO:0000313" key="1">
    <source>
        <dbReference type="EMBL" id="NYD23496.1"/>
    </source>
</evidence>
<gene>
    <name evidence="1" type="ORF">BJ968_003036</name>
</gene>